<dbReference type="PANTHER" id="PTHR22603:SF93">
    <property type="entry name" value="RE24176P"/>
    <property type="match status" value="1"/>
</dbReference>
<keyword evidence="1" id="KW-0443">Lipid metabolism</keyword>
<evidence type="ECO:0000256" key="3">
    <source>
        <dbReference type="ARBA" id="ARBA00038211"/>
    </source>
</evidence>
<sequence length="418" mass="48266">MSKESDEYRNGLIRGETPEDIKERCLQLCRDYLAHNWIQQTVDSIQVRRITGGLSNQLYYCGVNEPSLTSTAPQEVAIRLYGNKWFNNLNSDGNERLKDRSSERLSDVITSVMLSETQLGPKIYGLFEDGQILHYYQHRNFNLEDQNDPKLVEELFRKIARFHALDVPLPKKHFIFKDIQLFYKEALNRFPIHELAEELNCERIKSHDFEAEIQWLKDMTSRTNSPLVFSHNDMTSANVLVLDKEAKSGNQLVICDYEYGSYGYRGQDLGTIIGEWGRVHTDLFFDQTFVDDSVIKQLLHYYISENETIFGKSCVLRVQKEDNPPHGGHSGHPTCDSSDCEPIASTSSSVVKSVRNESPFVCFWPNCGKRFARKYNPKEHKSVIHLKLKRFRCDVGGCGQGFYQKSELNGHKYHPFGR</sequence>
<keyword evidence="2" id="KW-1208">Phospholipid metabolism</keyword>
<dbReference type="InterPro" id="IPR011009">
    <property type="entry name" value="Kinase-like_dom_sf"/>
</dbReference>
<keyword evidence="7" id="KW-1185">Reference proteome</keyword>
<dbReference type="GO" id="GO:0008270">
    <property type="term" value="F:zinc ion binding"/>
    <property type="evidence" value="ECO:0007669"/>
    <property type="project" value="UniProtKB-KW"/>
</dbReference>
<dbReference type="SUPFAM" id="SSF56112">
    <property type="entry name" value="Protein kinase-like (PK-like)"/>
    <property type="match status" value="1"/>
</dbReference>
<dbReference type="AlphaFoldDB" id="A0A7R9QNK1"/>
<dbReference type="OrthoDB" id="6516455at2759"/>
<dbReference type="Gene3D" id="3.90.1200.10">
    <property type="match status" value="1"/>
</dbReference>
<comment type="similarity">
    <text evidence="3">Belongs to the choline/ethanolamine kinase family.</text>
</comment>
<proteinExistence type="inferred from homology"/>
<evidence type="ECO:0000256" key="1">
    <source>
        <dbReference type="ARBA" id="ARBA00023209"/>
    </source>
</evidence>
<dbReference type="SUPFAM" id="SSF57667">
    <property type="entry name" value="beta-beta-alpha zinc fingers"/>
    <property type="match status" value="1"/>
</dbReference>
<dbReference type="GO" id="GO:0006646">
    <property type="term" value="P:phosphatidylethanolamine biosynthetic process"/>
    <property type="evidence" value="ECO:0007669"/>
    <property type="project" value="TreeGrafter"/>
</dbReference>
<gene>
    <name evidence="6" type="ORF">ONB1V03_LOCUS9293</name>
</gene>
<dbReference type="PANTHER" id="PTHR22603">
    <property type="entry name" value="CHOLINE/ETHANOALAMINE KINASE"/>
    <property type="match status" value="1"/>
</dbReference>
<dbReference type="PROSITE" id="PS50157">
    <property type="entry name" value="ZINC_FINGER_C2H2_2"/>
    <property type="match status" value="2"/>
</dbReference>
<feature type="domain" description="C2H2-type" evidence="5">
    <location>
        <begin position="391"/>
        <end position="418"/>
    </location>
</feature>
<dbReference type="EMBL" id="OC920598">
    <property type="protein sequence ID" value="CAD7652632.1"/>
    <property type="molecule type" value="Genomic_DNA"/>
</dbReference>
<evidence type="ECO:0000256" key="4">
    <source>
        <dbReference type="PROSITE-ProRule" id="PRU00042"/>
    </source>
</evidence>
<keyword evidence="4" id="KW-0862">Zinc</keyword>
<keyword evidence="1" id="KW-0594">Phospholipid biosynthesis</keyword>
<reference evidence="6" key="1">
    <citation type="submission" date="2020-11" db="EMBL/GenBank/DDBJ databases">
        <authorList>
            <person name="Tran Van P."/>
        </authorList>
    </citation>
    <scope>NUCLEOTIDE SEQUENCE</scope>
</reference>
<evidence type="ECO:0000313" key="6">
    <source>
        <dbReference type="EMBL" id="CAD7652632.1"/>
    </source>
</evidence>
<dbReference type="Gene3D" id="3.30.200.20">
    <property type="entry name" value="Phosphorylase Kinase, domain 1"/>
    <property type="match status" value="1"/>
</dbReference>
<dbReference type="SMART" id="SM00355">
    <property type="entry name" value="ZnF_C2H2"/>
    <property type="match status" value="2"/>
</dbReference>
<keyword evidence="4" id="KW-0479">Metal-binding</keyword>
<dbReference type="PROSITE" id="PS00028">
    <property type="entry name" value="ZINC_FINGER_C2H2_1"/>
    <property type="match status" value="1"/>
</dbReference>
<dbReference type="Proteomes" id="UP000728032">
    <property type="component" value="Unassembled WGS sequence"/>
</dbReference>
<dbReference type="Gene3D" id="3.30.160.60">
    <property type="entry name" value="Classic Zinc Finger"/>
    <property type="match status" value="1"/>
</dbReference>
<name>A0A7R9QNK1_9ACAR</name>
<organism evidence="6">
    <name type="scientific">Oppiella nova</name>
    <dbReference type="NCBI Taxonomy" id="334625"/>
    <lineage>
        <taxon>Eukaryota</taxon>
        <taxon>Metazoa</taxon>
        <taxon>Ecdysozoa</taxon>
        <taxon>Arthropoda</taxon>
        <taxon>Chelicerata</taxon>
        <taxon>Arachnida</taxon>
        <taxon>Acari</taxon>
        <taxon>Acariformes</taxon>
        <taxon>Sarcoptiformes</taxon>
        <taxon>Oribatida</taxon>
        <taxon>Brachypylina</taxon>
        <taxon>Oppioidea</taxon>
        <taxon>Oppiidae</taxon>
        <taxon>Oppiella</taxon>
    </lineage>
</organism>
<dbReference type="InterPro" id="IPR036236">
    <property type="entry name" value="Znf_C2H2_sf"/>
</dbReference>
<feature type="domain" description="C2H2-type" evidence="5">
    <location>
        <begin position="360"/>
        <end position="390"/>
    </location>
</feature>
<evidence type="ECO:0000313" key="7">
    <source>
        <dbReference type="Proteomes" id="UP000728032"/>
    </source>
</evidence>
<keyword evidence="4" id="KW-0863">Zinc-finger</keyword>
<evidence type="ECO:0000256" key="2">
    <source>
        <dbReference type="ARBA" id="ARBA00023264"/>
    </source>
</evidence>
<protein>
    <recommendedName>
        <fullName evidence="5">C2H2-type domain-containing protein</fullName>
    </recommendedName>
</protein>
<dbReference type="GO" id="GO:0004305">
    <property type="term" value="F:ethanolamine kinase activity"/>
    <property type="evidence" value="ECO:0007669"/>
    <property type="project" value="TreeGrafter"/>
</dbReference>
<evidence type="ECO:0000259" key="5">
    <source>
        <dbReference type="PROSITE" id="PS50157"/>
    </source>
</evidence>
<dbReference type="GO" id="GO:0005737">
    <property type="term" value="C:cytoplasm"/>
    <property type="evidence" value="ECO:0007669"/>
    <property type="project" value="TreeGrafter"/>
</dbReference>
<dbReference type="GO" id="GO:0004103">
    <property type="term" value="F:choline kinase activity"/>
    <property type="evidence" value="ECO:0007669"/>
    <property type="project" value="TreeGrafter"/>
</dbReference>
<dbReference type="Pfam" id="PF01633">
    <property type="entry name" value="Choline_kinase"/>
    <property type="match status" value="1"/>
</dbReference>
<keyword evidence="1" id="KW-0444">Lipid biosynthesis</keyword>
<dbReference type="InterPro" id="IPR013087">
    <property type="entry name" value="Znf_C2H2_type"/>
</dbReference>
<accession>A0A7R9QNK1</accession>
<dbReference type="EMBL" id="CAJPVJ010005773">
    <property type="protein sequence ID" value="CAG2169819.1"/>
    <property type="molecule type" value="Genomic_DNA"/>
</dbReference>